<feature type="compositionally biased region" description="Acidic residues" evidence="1">
    <location>
        <begin position="278"/>
        <end position="300"/>
    </location>
</feature>
<reference evidence="2 3" key="1">
    <citation type="submission" date="2019-01" db="EMBL/GenBank/DDBJ databases">
        <authorList>
            <person name="Sayadi A."/>
        </authorList>
    </citation>
    <scope>NUCLEOTIDE SEQUENCE [LARGE SCALE GENOMIC DNA]</scope>
</reference>
<sequence>MHPTCLELLYNVLLESVAGAMLFKILHSLLMVRMSFMKQVHPYLLKLMDPLDRFNRLLPPELLYESDKDSSNYLSGSETPTLDQLEEQSWIWIVDMQKTSSLVIGQCLSGILVGEPPSSMENLCCNWLTNEIFSAGVENENTEMVIDCMYLASFAKAQEPLLVRLESLPPPVQSLCKLAFDLPQQYDEACAITQEDADSRNAFYESMMEMVELESWELDEDVRKLLDTTVRVFLVALLKQTGLLHKTPSHPAVKEVYKTVLNLRRRLIGTMFDRNEKEEEEQDPEDDKETDQADADDSESDCPKDPAADFEMLCHGVIQRSLFILILVKNIEVNLEGSQVVLDEETTSDRAYVEFYQNSRDAVVFNDLRRICSTYMCFVLDEPLEKIPVGSSESRGWCTDPYIFYKALISQKNRALSRYQSLDNLLFHLVSKDVSPTVLNCIQQQLLEGCFGFCNVRGEESCTQLHHYLEGIQASPAEIQEKIRSVVHGIYEFLTRSLKNQILNNTDNKHLLLVTIFSLSTRYQPNDLSIVINNDLVQLLMQLVDINSISTRLLTKSEILNVAALRLTHILAISCCVYSKKIDLATLENVVNILHEQFLKAMEAFTESCEALSRTMYSPNGNSERNLGDFLLFLRIISSSDIIQKLLASKKWIYAFLSILDTSNLCTTYTSQLKILRPKLLVLQLFQVILPSLQSVHIDDGIRRHIVDKLLNQISREVWSISESGSNSPESQGNSIC</sequence>
<dbReference type="AlphaFoldDB" id="A0A653DTW8"/>
<evidence type="ECO:0000313" key="3">
    <source>
        <dbReference type="Proteomes" id="UP000410492"/>
    </source>
</evidence>
<organism evidence="2 3">
    <name type="scientific">Callosobruchus maculatus</name>
    <name type="common">Southern cowpea weevil</name>
    <name type="synonym">Pulse bruchid</name>
    <dbReference type="NCBI Taxonomy" id="64391"/>
    <lineage>
        <taxon>Eukaryota</taxon>
        <taxon>Metazoa</taxon>
        <taxon>Ecdysozoa</taxon>
        <taxon>Arthropoda</taxon>
        <taxon>Hexapoda</taxon>
        <taxon>Insecta</taxon>
        <taxon>Pterygota</taxon>
        <taxon>Neoptera</taxon>
        <taxon>Endopterygota</taxon>
        <taxon>Coleoptera</taxon>
        <taxon>Polyphaga</taxon>
        <taxon>Cucujiformia</taxon>
        <taxon>Chrysomeloidea</taxon>
        <taxon>Chrysomelidae</taxon>
        <taxon>Bruchinae</taxon>
        <taxon>Bruchini</taxon>
        <taxon>Callosobruchus</taxon>
    </lineage>
</organism>
<evidence type="ECO:0000256" key="1">
    <source>
        <dbReference type="SAM" id="MobiDB-lite"/>
    </source>
</evidence>
<keyword evidence="3" id="KW-1185">Reference proteome</keyword>
<evidence type="ECO:0000313" key="2">
    <source>
        <dbReference type="EMBL" id="VEN63492.1"/>
    </source>
</evidence>
<protein>
    <submittedName>
        <fullName evidence="2">Uncharacterized protein</fullName>
    </submittedName>
</protein>
<accession>A0A653DTW8</accession>
<feature type="region of interest" description="Disordered" evidence="1">
    <location>
        <begin position="272"/>
        <end position="303"/>
    </location>
</feature>
<dbReference type="EMBL" id="CAACVG010014666">
    <property type="protein sequence ID" value="VEN63492.1"/>
    <property type="molecule type" value="Genomic_DNA"/>
</dbReference>
<gene>
    <name evidence="2" type="ORF">CALMAC_LOCUS20303</name>
</gene>
<name>A0A653DTW8_CALMS</name>
<dbReference type="OrthoDB" id="6751427at2759"/>
<dbReference type="Proteomes" id="UP000410492">
    <property type="component" value="Unassembled WGS sequence"/>
</dbReference>
<proteinExistence type="predicted"/>